<evidence type="ECO:0000313" key="7">
    <source>
        <dbReference type="EMBL" id="EFP08282.1"/>
    </source>
</evidence>
<keyword evidence="8" id="KW-1185">Reference proteome</keyword>
<dbReference type="InParanoid" id="E3MS98"/>
<dbReference type="HOGENOM" id="CLU_055887_1_0_1"/>
<dbReference type="InterPro" id="IPR019426">
    <property type="entry name" value="7TM_GPCR_serpentine_rcpt_Srv"/>
</dbReference>
<dbReference type="OMA" id="TNFHFDG"/>
<evidence type="ECO:0000256" key="4">
    <source>
        <dbReference type="ARBA" id="ARBA00023136"/>
    </source>
</evidence>
<evidence type="ECO:0000256" key="2">
    <source>
        <dbReference type="ARBA" id="ARBA00022692"/>
    </source>
</evidence>
<feature type="domain" description="G-protein coupled receptors family 1 profile" evidence="6">
    <location>
        <begin position="25"/>
        <end position="277"/>
    </location>
</feature>
<feature type="transmembrane region" description="Helical" evidence="5">
    <location>
        <begin position="226"/>
        <end position="246"/>
    </location>
</feature>
<proteinExistence type="predicted"/>
<reference evidence="7" key="1">
    <citation type="submission" date="2007-07" db="EMBL/GenBank/DDBJ databases">
        <title>PCAP assembly of the Caenorhabditis remanei genome.</title>
        <authorList>
            <consortium name="The Caenorhabditis remanei Sequencing Consortium"/>
            <person name="Wilson R.K."/>
        </authorList>
    </citation>
    <scope>NUCLEOTIDE SEQUENCE [LARGE SCALE GENOMIC DNA]</scope>
    <source>
        <strain evidence="7">PB4641</strain>
    </source>
</reference>
<evidence type="ECO:0000259" key="6">
    <source>
        <dbReference type="PROSITE" id="PS50262"/>
    </source>
</evidence>
<dbReference type="Gene3D" id="1.20.1070.10">
    <property type="entry name" value="Rhodopsin 7-helix transmembrane proteins"/>
    <property type="match status" value="1"/>
</dbReference>
<dbReference type="InterPro" id="IPR052665">
    <property type="entry name" value="Neuropeptide-GPCR"/>
</dbReference>
<keyword evidence="2 5" id="KW-0812">Transmembrane</keyword>
<feature type="transmembrane region" description="Helical" evidence="5">
    <location>
        <begin position="134"/>
        <end position="154"/>
    </location>
</feature>
<evidence type="ECO:0000313" key="8">
    <source>
        <dbReference type="Proteomes" id="UP000008281"/>
    </source>
</evidence>
<evidence type="ECO:0000256" key="1">
    <source>
        <dbReference type="ARBA" id="ARBA00004370"/>
    </source>
</evidence>
<dbReference type="Proteomes" id="UP000008281">
    <property type="component" value="Unassembled WGS sequence"/>
</dbReference>
<dbReference type="InterPro" id="IPR017452">
    <property type="entry name" value="GPCR_Rhodpsn_7TM"/>
</dbReference>
<protein>
    <recommendedName>
        <fullName evidence="6">G-protein coupled receptors family 1 profile domain-containing protein</fullName>
    </recommendedName>
</protein>
<dbReference type="PANTHER" id="PTHR24224">
    <property type="entry name" value="CARDIOACCELERATORY PEPTIDE RECEPTOR-RELATED"/>
    <property type="match status" value="1"/>
</dbReference>
<comment type="subcellular location">
    <subcellularLocation>
        <location evidence="1">Membrane</location>
    </subcellularLocation>
</comment>
<keyword evidence="4 5" id="KW-0472">Membrane</keyword>
<gene>
    <name evidence="7" type="ORF">CRE_16838</name>
</gene>
<dbReference type="FunFam" id="1.20.1070.10:FF:000344">
    <property type="entry name" value="Serpentine Receptor, class V"/>
    <property type="match status" value="1"/>
</dbReference>
<dbReference type="AlphaFoldDB" id="E3MS98"/>
<dbReference type="PROSITE" id="PS50262">
    <property type="entry name" value="G_PROTEIN_RECEP_F1_2"/>
    <property type="match status" value="1"/>
</dbReference>
<sequence length="332" mass="37994">MAATLEPPTWGFYVYYGMSIITLPLYIVILICLLRLRCSLKVFNSTFYSLLLQHCIADLFSMLGYIALSPARAIPQVRQFYFDFQGYYIAAATYNIIYYTLYIRCTGIIFLSLQRFVVITSPHSLFTLRVQNAANRNIILLYWITPTLLSIVVLKDTNFHFDGLENMAIVADKSVIQRNTLMALIVVSITCIISSLAYGALFIFVRKNSSKLSKTLRRELHLAIQVLVLLVAFFAILVFYAFLNYFSQFQNNGPIFYMRGLYPMANGFLSYINPFCILVLNKDLTRQIIKSISCFGWNMSEMQMSGIVTNSNKPQTNQMGNAVDGFRRSLFN</sequence>
<evidence type="ECO:0000256" key="3">
    <source>
        <dbReference type="ARBA" id="ARBA00022989"/>
    </source>
</evidence>
<feature type="transmembrane region" description="Helical" evidence="5">
    <location>
        <begin position="261"/>
        <end position="280"/>
    </location>
</feature>
<dbReference type="STRING" id="31234.E3MS98"/>
<feature type="transmembrane region" description="Helical" evidence="5">
    <location>
        <begin position="181"/>
        <end position="205"/>
    </location>
</feature>
<organism evidence="8">
    <name type="scientific">Caenorhabditis remanei</name>
    <name type="common">Caenorhabditis vulgaris</name>
    <dbReference type="NCBI Taxonomy" id="31234"/>
    <lineage>
        <taxon>Eukaryota</taxon>
        <taxon>Metazoa</taxon>
        <taxon>Ecdysozoa</taxon>
        <taxon>Nematoda</taxon>
        <taxon>Chromadorea</taxon>
        <taxon>Rhabditida</taxon>
        <taxon>Rhabditina</taxon>
        <taxon>Rhabditomorpha</taxon>
        <taxon>Rhabditoidea</taxon>
        <taxon>Rhabditidae</taxon>
        <taxon>Peloderinae</taxon>
        <taxon>Caenorhabditis</taxon>
    </lineage>
</organism>
<feature type="transmembrane region" description="Helical" evidence="5">
    <location>
        <begin position="12"/>
        <end position="34"/>
    </location>
</feature>
<dbReference type="eggNOG" id="ENOG502THCG">
    <property type="taxonomic scope" value="Eukaryota"/>
</dbReference>
<name>E3MS98_CAERE</name>
<dbReference type="GO" id="GO:0016020">
    <property type="term" value="C:membrane"/>
    <property type="evidence" value="ECO:0007669"/>
    <property type="project" value="UniProtKB-SubCell"/>
</dbReference>
<feature type="transmembrane region" description="Helical" evidence="5">
    <location>
        <begin position="46"/>
        <end position="67"/>
    </location>
</feature>
<dbReference type="EMBL" id="DS268472">
    <property type="protein sequence ID" value="EFP08282.1"/>
    <property type="molecule type" value="Genomic_DNA"/>
</dbReference>
<dbReference type="PANTHER" id="PTHR24224:SF15">
    <property type="entry name" value="G-PROTEIN COUPLED RECEPTORS FAMILY 1 PROFILE DOMAIN-CONTAINING PROTEIN"/>
    <property type="match status" value="1"/>
</dbReference>
<dbReference type="Pfam" id="PF10323">
    <property type="entry name" value="7TM_GPCR_Srv"/>
    <property type="match status" value="1"/>
</dbReference>
<dbReference type="SUPFAM" id="SSF81321">
    <property type="entry name" value="Family A G protein-coupled receptor-like"/>
    <property type="match status" value="1"/>
</dbReference>
<keyword evidence="3 5" id="KW-1133">Transmembrane helix</keyword>
<dbReference type="FunCoup" id="E3MS98">
    <property type="interactions" value="6"/>
</dbReference>
<feature type="transmembrane region" description="Helical" evidence="5">
    <location>
        <begin position="87"/>
        <end position="113"/>
    </location>
</feature>
<evidence type="ECO:0000256" key="5">
    <source>
        <dbReference type="SAM" id="Phobius"/>
    </source>
</evidence>
<dbReference type="OrthoDB" id="5868253at2759"/>
<accession>E3MS98</accession>